<dbReference type="GO" id="GO:0003677">
    <property type="term" value="F:DNA binding"/>
    <property type="evidence" value="ECO:0007669"/>
    <property type="project" value="UniProtKB-KW"/>
</dbReference>
<dbReference type="PANTHER" id="PTHR46797:SF1">
    <property type="entry name" value="METHYLPHOSPHONATE SYNTHASE"/>
    <property type="match status" value="1"/>
</dbReference>
<dbReference type="SMART" id="SM00530">
    <property type="entry name" value="HTH_XRE"/>
    <property type="match status" value="1"/>
</dbReference>
<evidence type="ECO:0000256" key="1">
    <source>
        <dbReference type="ARBA" id="ARBA00023125"/>
    </source>
</evidence>
<protein>
    <submittedName>
        <fullName evidence="3">Helix-turn-helix transcriptional regulator</fullName>
    </submittedName>
</protein>
<sequence>MKLGEKIRKLRKEQKISIEKLAQMSGLSTGLISQMERDITIPSVGSLWDVAKALNVHINYFFDEYEDKNPIVRKNERKKIIIPNSNITYELLSPNLNNKMEFLMVEIEPGMCSSDEQICHEGEECGYMIQGSMKVKWGSKEYILNEGDSIYFDSTVPHRFVNIGDKVAISIWTMTPPSF</sequence>
<dbReference type="RefSeq" id="WP_218322664.1">
    <property type="nucleotide sequence ID" value="NZ_JAEEGC010000131.1"/>
</dbReference>
<comment type="caution">
    <text evidence="3">The sequence shown here is derived from an EMBL/GenBank/DDBJ whole genome shotgun (WGS) entry which is preliminary data.</text>
</comment>
<dbReference type="PROSITE" id="PS50943">
    <property type="entry name" value="HTH_CROC1"/>
    <property type="match status" value="1"/>
</dbReference>
<proteinExistence type="predicted"/>
<organism evidence="3 4">
    <name type="scientific">Clostridium thailandense</name>
    <dbReference type="NCBI Taxonomy" id="2794346"/>
    <lineage>
        <taxon>Bacteria</taxon>
        <taxon>Bacillati</taxon>
        <taxon>Bacillota</taxon>
        <taxon>Clostridia</taxon>
        <taxon>Eubacteriales</taxon>
        <taxon>Clostridiaceae</taxon>
        <taxon>Clostridium</taxon>
    </lineage>
</organism>
<dbReference type="EMBL" id="JAEEGC010000131">
    <property type="protein sequence ID" value="MBV7275612.1"/>
    <property type="molecule type" value="Genomic_DNA"/>
</dbReference>
<dbReference type="Proteomes" id="UP000694308">
    <property type="component" value="Unassembled WGS sequence"/>
</dbReference>
<gene>
    <name evidence="3" type="ORF">I6U48_22185</name>
</gene>
<dbReference type="InterPro" id="IPR050807">
    <property type="entry name" value="TransReg_Diox_bact_type"/>
</dbReference>
<dbReference type="InterPro" id="IPR013096">
    <property type="entry name" value="Cupin_2"/>
</dbReference>
<feature type="domain" description="HTH cro/C1-type" evidence="2">
    <location>
        <begin position="7"/>
        <end position="61"/>
    </location>
</feature>
<dbReference type="CDD" id="cd00093">
    <property type="entry name" value="HTH_XRE"/>
    <property type="match status" value="1"/>
</dbReference>
<dbReference type="PANTHER" id="PTHR46797">
    <property type="entry name" value="HTH-TYPE TRANSCRIPTIONAL REGULATOR"/>
    <property type="match status" value="1"/>
</dbReference>
<dbReference type="InterPro" id="IPR001387">
    <property type="entry name" value="Cro/C1-type_HTH"/>
</dbReference>
<dbReference type="AlphaFoldDB" id="A0A949TSA3"/>
<dbReference type="GO" id="GO:0003700">
    <property type="term" value="F:DNA-binding transcription factor activity"/>
    <property type="evidence" value="ECO:0007669"/>
    <property type="project" value="TreeGrafter"/>
</dbReference>
<keyword evidence="1" id="KW-0238">DNA-binding</keyword>
<dbReference type="GO" id="GO:0005829">
    <property type="term" value="C:cytosol"/>
    <property type="evidence" value="ECO:0007669"/>
    <property type="project" value="TreeGrafter"/>
</dbReference>
<dbReference type="CDD" id="cd02209">
    <property type="entry name" value="cupin_XRE_C"/>
    <property type="match status" value="1"/>
</dbReference>
<name>A0A949TSA3_9CLOT</name>
<dbReference type="Pfam" id="PF01381">
    <property type="entry name" value="HTH_3"/>
    <property type="match status" value="1"/>
</dbReference>
<evidence type="ECO:0000313" key="3">
    <source>
        <dbReference type="EMBL" id="MBV7275612.1"/>
    </source>
</evidence>
<evidence type="ECO:0000259" key="2">
    <source>
        <dbReference type="PROSITE" id="PS50943"/>
    </source>
</evidence>
<reference evidence="3" key="1">
    <citation type="submission" date="2020-12" db="EMBL/GenBank/DDBJ databases">
        <title>Clostridium thailandense sp. nov., a novel acetogenic bacterium isolated from peat land soil in Thailand.</title>
        <authorList>
            <person name="Chaikitkaew S."/>
            <person name="Birkeland N.K."/>
        </authorList>
    </citation>
    <scope>NUCLEOTIDE SEQUENCE</scope>
    <source>
        <strain evidence="3">PL3</strain>
    </source>
</reference>
<keyword evidence="4" id="KW-1185">Reference proteome</keyword>
<accession>A0A949TSA3</accession>
<evidence type="ECO:0000313" key="4">
    <source>
        <dbReference type="Proteomes" id="UP000694308"/>
    </source>
</evidence>
<dbReference type="Pfam" id="PF07883">
    <property type="entry name" value="Cupin_2"/>
    <property type="match status" value="1"/>
</dbReference>